<keyword evidence="4 6" id="KW-1133">Transmembrane helix</keyword>
<comment type="caution">
    <text evidence="7">The sequence shown here is derived from an EMBL/GenBank/DDBJ whole genome shotgun (WGS) entry which is preliminary data.</text>
</comment>
<keyword evidence="3" id="KW-0067">ATP-binding</keyword>
<dbReference type="SUPFAM" id="SSF90123">
    <property type="entry name" value="ABC transporter transmembrane region"/>
    <property type="match status" value="1"/>
</dbReference>
<reference evidence="7 8" key="2">
    <citation type="submission" date="2015-05" db="EMBL/GenBank/DDBJ databases">
        <authorList>
            <person name="Morales-Cruz A."/>
            <person name="Amrine K.C."/>
            <person name="Cantu D."/>
        </authorList>
    </citation>
    <scope>NUCLEOTIDE SEQUENCE [LARGE SCALE GENOMIC DNA]</scope>
    <source>
        <strain evidence="7">DA912</strain>
    </source>
</reference>
<keyword evidence="8" id="KW-1185">Reference proteome</keyword>
<feature type="transmembrane region" description="Helical" evidence="6">
    <location>
        <begin position="72"/>
        <end position="94"/>
    </location>
</feature>
<dbReference type="OrthoDB" id="6500128at2759"/>
<keyword evidence="2" id="KW-0547">Nucleotide-binding</keyword>
<evidence type="ECO:0000256" key="3">
    <source>
        <dbReference type="ARBA" id="ARBA00022840"/>
    </source>
</evidence>
<evidence type="ECO:0000313" key="7">
    <source>
        <dbReference type="EMBL" id="KKY33136.1"/>
    </source>
</evidence>
<evidence type="ECO:0000256" key="5">
    <source>
        <dbReference type="ARBA" id="ARBA00023136"/>
    </source>
</evidence>
<dbReference type="EMBL" id="LCUC01000256">
    <property type="protein sequence ID" value="KKY33136.1"/>
    <property type="molecule type" value="Genomic_DNA"/>
</dbReference>
<keyword evidence="1 6" id="KW-0812">Transmembrane</keyword>
<dbReference type="AlphaFoldDB" id="A0A0G2FG70"/>
<dbReference type="InterPro" id="IPR036640">
    <property type="entry name" value="ABC1_TM_sf"/>
</dbReference>
<dbReference type="Proteomes" id="UP000034680">
    <property type="component" value="Unassembled WGS sequence"/>
</dbReference>
<feature type="transmembrane region" description="Helical" evidence="6">
    <location>
        <begin position="114"/>
        <end position="132"/>
    </location>
</feature>
<reference evidence="7 8" key="1">
    <citation type="submission" date="2015-05" db="EMBL/GenBank/DDBJ databases">
        <title>Distinctive expansion of gene families associated with plant cell wall degradation and secondary metabolism in the genomes of grapevine trunk pathogens.</title>
        <authorList>
            <person name="Lawrence D.P."/>
            <person name="Travadon R."/>
            <person name="Rolshausen P.E."/>
            <person name="Baumgartner K."/>
        </authorList>
    </citation>
    <scope>NUCLEOTIDE SEQUENCE [LARGE SCALE GENOMIC DNA]</scope>
    <source>
        <strain evidence="7">DA912</strain>
    </source>
</reference>
<evidence type="ECO:0000313" key="8">
    <source>
        <dbReference type="Proteomes" id="UP000034680"/>
    </source>
</evidence>
<dbReference type="PANTHER" id="PTHR24223:SF399">
    <property type="entry name" value="ABC TRANSPORTER ATNG"/>
    <property type="match status" value="1"/>
</dbReference>
<dbReference type="InterPro" id="IPR027417">
    <property type="entry name" value="P-loop_NTPase"/>
</dbReference>
<evidence type="ECO:0000256" key="2">
    <source>
        <dbReference type="ARBA" id="ARBA00022741"/>
    </source>
</evidence>
<dbReference type="Gene3D" id="1.20.1560.10">
    <property type="entry name" value="ABC transporter type 1, transmembrane domain"/>
    <property type="match status" value="1"/>
</dbReference>
<dbReference type="InterPro" id="IPR050173">
    <property type="entry name" value="ABC_transporter_C-like"/>
</dbReference>
<evidence type="ECO:0000256" key="4">
    <source>
        <dbReference type="ARBA" id="ARBA00022989"/>
    </source>
</evidence>
<protein>
    <submittedName>
        <fullName evidence="7">Putative abc multidrug transporter</fullName>
    </submittedName>
</protein>
<organism evidence="7 8">
    <name type="scientific">Diaporthe ampelina</name>
    <dbReference type="NCBI Taxonomy" id="1214573"/>
    <lineage>
        <taxon>Eukaryota</taxon>
        <taxon>Fungi</taxon>
        <taxon>Dikarya</taxon>
        <taxon>Ascomycota</taxon>
        <taxon>Pezizomycotina</taxon>
        <taxon>Sordariomycetes</taxon>
        <taxon>Sordariomycetidae</taxon>
        <taxon>Diaporthales</taxon>
        <taxon>Diaporthaceae</taxon>
        <taxon>Diaporthe</taxon>
    </lineage>
</organism>
<gene>
    <name evidence="7" type="ORF">UCDDA912_g06914</name>
</gene>
<dbReference type="PANTHER" id="PTHR24223">
    <property type="entry name" value="ATP-BINDING CASSETTE SUB-FAMILY C"/>
    <property type="match status" value="1"/>
</dbReference>
<keyword evidence="5 6" id="KW-0472">Membrane</keyword>
<dbReference type="GO" id="GO:0042626">
    <property type="term" value="F:ATPase-coupled transmembrane transporter activity"/>
    <property type="evidence" value="ECO:0007669"/>
    <property type="project" value="TreeGrafter"/>
</dbReference>
<evidence type="ECO:0000256" key="6">
    <source>
        <dbReference type="SAM" id="Phobius"/>
    </source>
</evidence>
<dbReference type="STRING" id="1214573.A0A0G2FG70"/>
<name>A0A0G2FG70_9PEZI</name>
<proteinExistence type="predicted"/>
<accession>A0A0G2FG70</accession>
<dbReference type="GO" id="GO:0005524">
    <property type="term" value="F:ATP binding"/>
    <property type="evidence" value="ECO:0007669"/>
    <property type="project" value="UniProtKB-KW"/>
</dbReference>
<dbReference type="SUPFAM" id="SSF52540">
    <property type="entry name" value="P-loop containing nucleoside triphosphate hydrolases"/>
    <property type="match status" value="1"/>
</dbReference>
<dbReference type="GO" id="GO:0016020">
    <property type="term" value="C:membrane"/>
    <property type="evidence" value="ECO:0007669"/>
    <property type="project" value="InterPro"/>
</dbReference>
<evidence type="ECO:0000256" key="1">
    <source>
        <dbReference type="ARBA" id="ARBA00022692"/>
    </source>
</evidence>
<sequence length="234" mass="25795">MTRGLYSRGLLSWLNPLLLDGFRRLLKPADLYALDESMKADVLNQKFWTAWKKVKPSSSNRLLRSCTSTLKWPLVGVVLPRLLQLALTICQPLVLNRFLAFLEDRESIDHGYGLIGACGLVYLGIALSGAFYSHQATRTVTMLGGILVSAIFARPTDLGTTAVDNAAAGALVQRVVREDFAPHTHRLETVVGFDRVVVLEKGCVAEEGCPRELLAWAGGSRFRALWDASRRAGR</sequence>